<proteinExistence type="predicted"/>
<organism evidence="1">
    <name type="scientific">viral metagenome</name>
    <dbReference type="NCBI Taxonomy" id="1070528"/>
    <lineage>
        <taxon>unclassified sequences</taxon>
        <taxon>metagenomes</taxon>
        <taxon>organismal metagenomes</taxon>
    </lineage>
</organism>
<reference evidence="1" key="1">
    <citation type="submission" date="2020-03" db="EMBL/GenBank/DDBJ databases">
        <title>The deep terrestrial virosphere.</title>
        <authorList>
            <person name="Holmfeldt K."/>
            <person name="Nilsson E."/>
            <person name="Simone D."/>
            <person name="Lopez-Fernandez M."/>
            <person name="Wu X."/>
            <person name="de Brujin I."/>
            <person name="Lundin D."/>
            <person name="Andersson A."/>
            <person name="Bertilsson S."/>
            <person name="Dopson M."/>
        </authorList>
    </citation>
    <scope>NUCLEOTIDE SEQUENCE</scope>
    <source>
        <strain evidence="1">MM415B01117</strain>
    </source>
</reference>
<sequence>MPISYGTRKALGRKYAIDPALMLESQRLESEYALAPGREARAIQAAQFETSMAFNREQAALNRQTQEEQIAAQERGGMVGTIGNTALTAGMIRAMTMKPGTSFWTGAPLSTTIGAPSAAYTAGMGAGTVGTGTATIGGTAPFATAVGPKFVVNPALMGAGEAGATGAGTVGASTAGAAPAATPGMGAYAGPAAAVAAIELGHQYVTKPLAQKAADALPGGRKEWGTVEKMGTRAAQGAVIGSAIAPGPGTVIGAGFGAAVGLAESVCIIVSACTDRNSIEVDITRQYRDKYLDADQLRGYYCLAEKIVPCLERNENLRKNVKKWLVDRLIDYGEYRLGLKEKRPRILSYLISKAFLGTIKTIGMMLPYYVRINGEIF</sequence>
<accession>A0A6M3ITQ1</accession>
<protein>
    <submittedName>
        <fullName evidence="1">Uncharacterized protein</fullName>
    </submittedName>
</protein>
<dbReference type="AlphaFoldDB" id="A0A6M3ITQ1"/>
<dbReference type="EMBL" id="MT141408">
    <property type="protein sequence ID" value="QJA60415.1"/>
    <property type="molecule type" value="Genomic_DNA"/>
</dbReference>
<gene>
    <name evidence="1" type="ORF">MM415B01117_0003</name>
</gene>
<name>A0A6M3ITQ1_9ZZZZ</name>
<evidence type="ECO:0000313" key="1">
    <source>
        <dbReference type="EMBL" id="QJA60415.1"/>
    </source>
</evidence>